<evidence type="ECO:0008006" key="4">
    <source>
        <dbReference type="Google" id="ProtNLM"/>
    </source>
</evidence>
<keyword evidence="1" id="KW-0472">Membrane</keyword>
<sequence>MGPKELMYDIPTPLIAGGLLIAMLIATWVGYRIGFRRQNIETEQTRAQSTAVQGSLLGLLALLLGFTFSLALSRHDARSGSVVAEANAIGTAWLRLEFLEGAAKTQAKVGLLKYTRLRVEAGEVSADQYRKRDAFTASAEETFANVWSIAAANARDPGGPAAVSLTNALNDMIDALASRNAALDRHVPEIVLIMLFVTFILSGAMLGFSSGVNGTKPATPVYLMLTLIVLLVFLIVDLDRPRRGIIAVDRTPMADLLASFKAPVQ</sequence>
<dbReference type="Proteomes" id="UP000732193">
    <property type="component" value="Unassembled WGS sequence"/>
</dbReference>
<name>A0AAE2VXB8_9RHOB</name>
<feature type="transmembrane region" description="Helical" evidence="1">
    <location>
        <begin position="12"/>
        <end position="31"/>
    </location>
</feature>
<keyword evidence="3" id="KW-1185">Reference proteome</keyword>
<keyword evidence="1" id="KW-1133">Transmembrane helix</keyword>
<feature type="transmembrane region" description="Helical" evidence="1">
    <location>
        <begin position="190"/>
        <end position="209"/>
    </location>
</feature>
<keyword evidence="1" id="KW-0812">Transmembrane</keyword>
<organism evidence="2 3">
    <name type="scientific">Sulfitobacter geojensis</name>
    <dbReference type="NCBI Taxonomy" id="1342299"/>
    <lineage>
        <taxon>Bacteria</taxon>
        <taxon>Pseudomonadati</taxon>
        <taxon>Pseudomonadota</taxon>
        <taxon>Alphaproteobacteria</taxon>
        <taxon>Rhodobacterales</taxon>
        <taxon>Roseobacteraceae</taxon>
        <taxon>Sulfitobacter</taxon>
    </lineage>
</organism>
<comment type="caution">
    <text evidence="2">The sequence shown here is derived from an EMBL/GenBank/DDBJ whole genome shotgun (WGS) entry which is preliminary data.</text>
</comment>
<dbReference type="InterPro" id="IPR025333">
    <property type="entry name" value="DUF4239"/>
</dbReference>
<reference evidence="2 3" key="1">
    <citation type="submission" date="2021-01" db="EMBL/GenBank/DDBJ databases">
        <title>Diatom-associated Roseobacters Show Island Model of Population Structure.</title>
        <authorList>
            <person name="Qu L."/>
            <person name="Feng X."/>
            <person name="Chen Y."/>
            <person name="Li L."/>
            <person name="Wang X."/>
            <person name="Hu Z."/>
            <person name="Wang H."/>
            <person name="Luo H."/>
        </authorList>
    </citation>
    <scope>NUCLEOTIDE SEQUENCE [LARGE SCALE GENOMIC DNA]</scope>
    <source>
        <strain evidence="2 3">TR60-84</strain>
    </source>
</reference>
<evidence type="ECO:0000313" key="2">
    <source>
        <dbReference type="EMBL" id="MBM1713456.1"/>
    </source>
</evidence>
<dbReference type="EMBL" id="JAFBRM010000001">
    <property type="protein sequence ID" value="MBM1713456.1"/>
    <property type="molecule type" value="Genomic_DNA"/>
</dbReference>
<dbReference type="RefSeq" id="WP_064222578.1">
    <property type="nucleotide sequence ID" value="NZ_CANKZB010000002.1"/>
</dbReference>
<evidence type="ECO:0000313" key="3">
    <source>
        <dbReference type="Proteomes" id="UP000732193"/>
    </source>
</evidence>
<dbReference type="AlphaFoldDB" id="A0AAE2VXB8"/>
<feature type="transmembrane region" description="Helical" evidence="1">
    <location>
        <begin position="51"/>
        <end position="72"/>
    </location>
</feature>
<evidence type="ECO:0000256" key="1">
    <source>
        <dbReference type="SAM" id="Phobius"/>
    </source>
</evidence>
<accession>A0AAE2VXB8</accession>
<gene>
    <name evidence="2" type="ORF">JQV55_07785</name>
</gene>
<proteinExistence type="predicted"/>
<protein>
    <recommendedName>
        <fullName evidence="4">DUF4239 domain-containing protein</fullName>
    </recommendedName>
</protein>
<feature type="transmembrane region" description="Helical" evidence="1">
    <location>
        <begin position="221"/>
        <end position="238"/>
    </location>
</feature>
<dbReference type="Pfam" id="PF14023">
    <property type="entry name" value="Bestrophin-like"/>
    <property type="match status" value="1"/>
</dbReference>